<gene>
    <name evidence="1" type="ORF">CEUTPL_LOCUS13599</name>
</gene>
<organism evidence="1 2">
    <name type="scientific">Ceutorhynchus assimilis</name>
    <name type="common">cabbage seed weevil</name>
    <dbReference type="NCBI Taxonomy" id="467358"/>
    <lineage>
        <taxon>Eukaryota</taxon>
        <taxon>Metazoa</taxon>
        <taxon>Ecdysozoa</taxon>
        <taxon>Arthropoda</taxon>
        <taxon>Hexapoda</taxon>
        <taxon>Insecta</taxon>
        <taxon>Pterygota</taxon>
        <taxon>Neoptera</taxon>
        <taxon>Endopterygota</taxon>
        <taxon>Coleoptera</taxon>
        <taxon>Polyphaga</taxon>
        <taxon>Cucujiformia</taxon>
        <taxon>Curculionidae</taxon>
        <taxon>Ceutorhynchinae</taxon>
        <taxon>Ceutorhynchus</taxon>
    </lineage>
</organism>
<proteinExistence type="predicted"/>
<name>A0A9P0GQL5_9CUCU</name>
<keyword evidence="2" id="KW-1185">Reference proteome</keyword>
<protein>
    <submittedName>
        <fullName evidence="1">Uncharacterized protein</fullName>
    </submittedName>
</protein>
<sequence>MAKKIKINKKKMNKTKRQAVTKRILESSSSSSEDDFDEYNEIFCEVSGRDYRIVKVFGKTAIKFRLYVAREQMLNGFLKRYNSVNK</sequence>
<reference evidence="1" key="1">
    <citation type="submission" date="2022-01" db="EMBL/GenBank/DDBJ databases">
        <authorList>
            <person name="King R."/>
        </authorList>
    </citation>
    <scope>NUCLEOTIDE SEQUENCE</scope>
</reference>
<evidence type="ECO:0000313" key="1">
    <source>
        <dbReference type="EMBL" id="CAH1135231.1"/>
    </source>
</evidence>
<dbReference type="Proteomes" id="UP001152799">
    <property type="component" value="Chromosome 9"/>
</dbReference>
<dbReference type="EMBL" id="OU892285">
    <property type="protein sequence ID" value="CAH1135231.1"/>
    <property type="molecule type" value="Genomic_DNA"/>
</dbReference>
<accession>A0A9P0GQL5</accession>
<dbReference type="AlphaFoldDB" id="A0A9P0GQL5"/>
<evidence type="ECO:0000313" key="2">
    <source>
        <dbReference type="Proteomes" id="UP001152799"/>
    </source>
</evidence>